<dbReference type="EMBL" id="BAABFN010000002">
    <property type="protein sequence ID" value="GAA4308258.1"/>
    <property type="molecule type" value="Genomic_DNA"/>
</dbReference>
<feature type="signal peptide" evidence="2">
    <location>
        <begin position="1"/>
        <end position="37"/>
    </location>
</feature>
<keyword evidence="2" id="KW-0732">Signal</keyword>
<evidence type="ECO:0000256" key="2">
    <source>
        <dbReference type="SAM" id="SignalP"/>
    </source>
</evidence>
<gene>
    <name evidence="4" type="ORF">GCM10023143_15460</name>
</gene>
<feature type="chain" id="PRO_5046772838" description="CHRD domain-containing protein" evidence="2">
    <location>
        <begin position="38"/>
        <end position="187"/>
    </location>
</feature>
<feature type="region of interest" description="Disordered" evidence="1">
    <location>
        <begin position="167"/>
        <end position="187"/>
    </location>
</feature>
<proteinExistence type="predicted"/>
<evidence type="ECO:0000256" key="1">
    <source>
        <dbReference type="SAM" id="MobiDB-lite"/>
    </source>
</evidence>
<evidence type="ECO:0000313" key="5">
    <source>
        <dbReference type="Proteomes" id="UP001501207"/>
    </source>
</evidence>
<dbReference type="SMART" id="SM00754">
    <property type="entry name" value="CHRD"/>
    <property type="match status" value="1"/>
</dbReference>
<accession>A0ABP8FPK6</accession>
<reference evidence="5" key="1">
    <citation type="journal article" date="2019" name="Int. J. Syst. Evol. Microbiol.">
        <title>The Global Catalogue of Microorganisms (GCM) 10K type strain sequencing project: providing services to taxonomists for standard genome sequencing and annotation.</title>
        <authorList>
            <consortium name="The Broad Institute Genomics Platform"/>
            <consortium name="The Broad Institute Genome Sequencing Center for Infectious Disease"/>
            <person name="Wu L."/>
            <person name="Ma J."/>
        </authorList>
    </citation>
    <scope>NUCLEOTIDE SEQUENCE [LARGE SCALE GENOMIC DNA]</scope>
    <source>
        <strain evidence="5">JCM 17664</strain>
    </source>
</reference>
<organism evidence="4 5">
    <name type="scientific">Compostibacter hankyongensis</name>
    <dbReference type="NCBI Taxonomy" id="1007089"/>
    <lineage>
        <taxon>Bacteria</taxon>
        <taxon>Pseudomonadati</taxon>
        <taxon>Bacteroidota</taxon>
        <taxon>Chitinophagia</taxon>
        <taxon>Chitinophagales</taxon>
        <taxon>Chitinophagaceae</taxon>
        <taxon>Compostibacter</taxon>
    </lineage>
</organism>
<dbReference type="Proteomes" id="UP001501207">
    <property type="component" value="Unassembled WGS sequence"/>
</dbReference>
<protein>
    <recommendedName>
        <fullName evidence="3">CHRD domain-containing protein</fullName>
    </recommendedName>
</protein>
<evidence type="ECO:0000313" key="4">
    <source>
        <dbReference type="EMBL" id="GAA4308258.1"/>
    </source>
</evidence>
<dbReference type="PROSITE" id="PS51257">
    <property type="entry name" value="PROKAR_LIPOPROTEIN"/>
    <property type="match status" value="1"/>
</dbReference>
<feature type="compositionally biased region" description="Polar residues" evidence="1">
    <location>
        <begin position="54"/>
        <end position="71"/>
    </location>
</feature>
<comment type="caution">
    <text evidence="4">The sequence shown here is derived from an EMBL/GenBank/DDBJ whole genome shotgun (WGS) entry which is preliminary data.</text>
</comment>
<name>A0ABP8FPK6_9BACT</name>
<dbReference type="Pfam" id="PF07452">
    <property type="entry name" value="CHRD"/>
    <property type="match status" value="1"/>
</dbReference>
<dbReference type="InterPro" id="IPR010895">
    <property type="entry name" value="CHRD"/>
</dbReference>
<dbReference type="RefSeq" id="WP_344977927.1">
    <property type="nucleotide sequence ID" value="NZ_BAABFN010000002.1"/>
</dbReference>
<feature type="region of interest" description="Disordered" evidence="1">
    <location>
        <begin position="45"/>
        <end position="71"/>
    </location>
</feature>
<feature type="domain" description="CHRD" evidence="3">
    <location>
        <begin position="51"/>
        <end position="165"/>
    </location>
</feature>
<keyword evidence="5" id="KW-1185">Reference proteome</keyword>
<evidence type="ECO:0000259" key="3">
    <source>
        <dbReference type="SMART" id="SM00754"/>
    </source>
</evidence>
<sequence>MKRSCITSLKTAARPSAALVPALFSCLALSGALFFSACNKDSDTPPAPSKETFESTAEPSSSSVETTATGTASATYDPATKKLSYTFQWSGLTGTIGGFHIHKGDGSIIIHFEEGDFPTDASGTFSGSATLTDDAWIQDLEAGKLYGQIHTAKYPGGEIIFPLKKKSATGGTTTPPPDNGGGGGYSY</sequence>